<feature type="transmembrane region" description="Helical" evidence="9">
    <location>
        <begin position="504"/>
        <end position="525"/>
    </location>
</feature>
<dbReference type="OMA" id="AIFHWIV"/>
<evidence type="ECO:0000313" key="12">
    <source>
        <dbReference type="EnsemblMetazoa" id="CapteP160698"/>
    </source>
</evidence>
<accession>R7TJH6</accession>
<dbReference type="PANTHER" id="PTHR11453:SF127">
    <property type="entry name" value="SOLUTE CARRIER FAMILY 4 MEMBER 11"/>
    <property type="match status" value="1"/>
</dbReference>
<dbReference type="InterPro" id="IPR011531">
    <property type="entry name" value="HCO3_transpt-like_TM_dom"/>
</dbReference>
<feature type="transmembrane region" description="Helical" evidence="9">
    <location>
        <begin position="291"/>
        <end position="311"/>
    </location>
</feature>
<evidence type="ECO:0000259" key="10">
    <source>
        <dbReference type="Pfam" id="PF00955"/>
    </source>
</evidence>
<dbReference type="Gene3D" id="3.40.930.10">
    <property type="entry name" value="Mannitol-specific EII, Chain A"/>
    <property type="match status" value="1"/>
</dbReference>
<dbReference type="STRING" id="283909.R7TJH6"/>
<evidence type="ECO:0000256" key="9">
    <source>
        <dbReference type="SAM" id="Phobius"/>
    </source>
</evidence>
<dbReference type="GO" id="GO:0006820">
    <property type="term" value="P:monoatomic anion transport"/>
    <property type="evidence" value="ECO:0007669"/>
    <property type="project" value="InterPro"/>
</dbReference>
<reference evidence="11 13" key="2">
    <citation type="journal article" date="2013" name="Nature">
        <title>Insights into bilaterian evolution from three spiralian genomes.</title>
        <authorList>
            <person name="Simakov O."/>
            <person name="Marletaz F."/>
            <person name="Cho S.J."/>
            <person name="Edsinger-Gonzales E."/>
            <person name="Havlak P."/>
            <person name="Hellsten U."/>
            <person name="Kuo D.H."/>
            <person name="Larsson T."/>
            <person name="Lv J."/>
            <person name="Arendt D."/>
            <person name="Savage R."/>
            <person name="Osoegawa K."/>
            <person name="de Jong P."/>
            <person name="Grimwood J."/>
            <person name="Chapman J.A."/>
            <person name="Shapiro H."/>
            <person name="Aerts A."/>
            <person name="Otillar R.P."/>
            <person name="Terry A.Y."/>
            <person name="Boore J.L."/>
            <person name="Grigoriev I.V."/>
            <person name="Lindberg D.R."/>
            <person name="Seaver E.C."/>
            <person name="Weisblat D.A."/>
            <person name="Putnam N.H."/>
            <person name="Rokhsar D.S."/>
        </authorList>
    </citation>
    <scope>NUCLEOTIDE SEQUENCE</scope>
    <source>
        <strain evidence="11 13">I ESC-2004</strain>
    </source>
</reference>
<keyword evidence="7" id="KW-0406">Ion transport</keyword>
<dbReference type="EnsemblMetazoa" id="CapteT160698">
    <property type="protein sequence ID" value="CapteP160698"/>
    <property type="gene ID" value="CapteG160698"/>
</dbReference>
<dbReference type="GO" id="GO:0050801">
    <property type="term" value="P:monoatomic ion homeostasis"/>
    <property type="evidence" value="ECO:0007669"/>
    <property type="project" value="TreeGrafter"/>
</dbReference>
<evidence type="ECO:0000256" key="8">
    <source>
        <dbReference type="ARBA" id="ARBA00023136"/>
    </source>
</evidence>
<evidence type="ECO:0000256" key="7">
    <source>
        <dbReference type="ARBA" id="ARBA00023065"/>
    </source>
</evidence>
<evidence type="ECO:0000256" key="2">
    <source>
        <dbReference type="ARBA" id="ARBA00010993"/>
    </source>
</evidence>
<dbReference type="Gene3D" id="1.10.287.570">
    <property type="entry name" value="Helical hairpin bin"/>
    <property type="match status" value="1"/>
</dbReference>
<organism evidence="11">
    <name type="scientific">Capitella teleta</name>
    <name type="common">Polychaete worm</name>
    <dbReference type="NCBI Taxonomy" id="283909"/>
    <lineage>
        <taxon>Eukaryota</taxon>
        <taxon>Metazoa</taxon>
        <taxon>Spiralia</taxon>
        <taxon>Lophotrochozoa</taxon>
        <taxon>Annelida</taxon>
        <taxon>Polychaeta</taxon>
        <taxon>Sedentaria</taxon>
        <taxon>Scolecida</taxon>
        <taxon>Capitellidae</taxon>
        <taxon>Capitella</taxon>
    </lineage>
</organism>
<comment type="similarity">
    <text evidence="2">Belongs to the anion exchanger (TC 2.A.31) family.</text>
</comment>
<dbReference type="EMBL" id="AMQN01012482">
    <property type="status" value="NOT_ANNOTATED_CDS"/>
    <property type="molecule type" value="Genomic_DNA"/>
</dbReference>
<evidence type="ECO:0000256" key="4">
    <source>
        <dbReference type="ARBA" id="ARBA00022475"/>
    </source>
</evidence>
<sequence length="739" mass="84215">MYARHEKIPMKDFAAEIRASMDVENFMSEAKLILDLHESTVEATLEKMVRFLLDNKEEPEVAVDEVRRALFTHDSVHQLARTIQGTCRTYGGGFDYDQSWVCILCSAPSIVKRRVAIARLKHSTNLGRTSQEVHFVILILTPTKEKGTKNAMETGRTFATMFADMDLRLRLLTARSDEEFKQFLYEHMKELSEEQASSDIDKIKDEPPKFDFEAAYSVRVIADFKRRWKHTWSDYRDGFVGPRTLQKTASTTIFLYFACILPNIALGVLNDKNTDGRINVKKVIYSQCMGGLFFHVFGGQPMVILLTTAPLALYTKVIYTICDDMGYEFDAMFACVGLWNSFFLFIYAFSDASRLMKWVTRSTEEIFSLFISIAFTVDALKDIVHDFEVNYECDANRSPTLNQTLAPTISPNSTGSPIESCMRERSLLFLLLAVGTLWVGLSLYNFTKTPFLNAGKRELLADYALPVAVLVMSFFGSYVFRAVNLDPFTYDDNPVFNPAPLHKLPWDGVLLGMGLGFCLSLLFFMDQNISQSMVNSPDNRMKKGSAYHWDLMIVSLINGMLTFFGLPMIHGALPHSPLHVRAMADVEDRVDQGHVYQKIIHVRETRVTGIISHILIGLSLFLLPNPMQYIPIAVLDGLFLYLAVTALSSNQMFERITLLVTEQAAYPPNHYIRTVPQRKVHLFTFLQLLQLLLMCFFGFFYIPYVKMCFPVLIILLLPVRHKLIPKAIEKKFLHALDGH</sequence>
<reference evidence="12" key="3">
    <citation type="submission" date="2015-06" db="UniProtKB">
        <authorList>
            <consortium name="EnsemblMetazoa"/>
        </authorList>
    </citation>
    <scope>IDENTIFICATION</scope>
</reference>
<proteinExistence type="inferred from homology"/>
<keyword evidence="8 9" id="KW-0472">Membrane</keyword>
<keyword evidence="5 9" id="KW-0812">Transmembrane</keyword>
<feature type="transmembrane region" description="Helical" evidence="9">
    <location>
        <begin position="464"/>
        <end position="483"/>
    </location>
</feature>
<feature type="domain" description="Bicarbonate transporter-like transmembrane" evidence="10">
    <location>
        <begin position="220"/>
        <end position="392"/>
    </location>
</feature>
<feature type="transmembrane region" description="Helical" evidence="9">
    <location>
        <begin position="545"/>
        <end position="566"/>
    </location>
</feature>
<name>R7TJH6_CAPTE</name>
<keyword evidence="13" id="KW-1185">Reference proteome</keyword>
<dbReference type="Proteomes" id="UP000014760">
    <property type="component" value="Unassembled WGS sequence"/>
</dbReference>
<keyword evidence="3" id="KW-0813">Transport</keyword>
<keyword evidence="4" id="KW-1003">Cell membrane</keyword>
<feature type="transmembrane region" description="Helical" evidence="9">
    <location>
        <begin position="331"/>
        <end position="349"/>
    </location>
</feature>
<dbReference type="InterPro" id="IPR003020">
    <property type="entry name" value="HCO3_transpt_euk"/>
</dbReference>
<dbReference type="GO" id="GO:0016323">
    <property type="term" value="C:basolateral plasma membrane"/>
    <property type="evidence" value="ECO:0007669"/>
    <property type="project" value="TreeGrafter"/>
</dbReference>
<evidence type="ECO:0000313" key="11">
    <source>
        <dbReference type="EMBL" id="ELT93973.1"/>
    </source>
</evidence>
<evidence type="ECO:0000313" key="13">
    <source>
        <dbReference type="Proteomes" id="UP000014760"/>
    </source>
</evidence>
<dbReference type="OrthoDB" id="1735926at2759"/>
<feature type="transmembrane region" description="Helical" evidence="9">
    <location>
        <begin position="680"/>
        <end position="701"/>
    </location>
</feature>
<gene>
    <name evidence="11" type="ORF">CAPTEDRAFT_160698</name>
</gene>
<comment type="subcellular location">
    <subcellularLocation>
        <location evidence="1">Cell membrane</location>
        <topology evidence="1">Multi-pass membrane protein</topology>
    </subcellularLocation>
</comment>
<protein>
    <recommendedName>
        <fullName evidence="10">Bicarbonate transporter-like transmembrane domain-containing protein</fullName>
    </recommendedName>
</protein>
<dbReference type="GO" id="GO:0005452">
    <property type="term" value="F:solute:inorganic anion antiporter activity"/>
    <property type="evidence" value="ECO:0007669"/>
    <property type="project" value="InterPro"/>
</dbReference>
<reference evidence="13" key="1">
    <citation type="submission" date="2012-12" db="EMBL/GenBank/DDBJ databases">
        <authorList>
            <person name="Hellsten U."/>
            <person name="Grimwood J."/>
            <person name="Chapman J.A."/>
            <person name="Shapiro H."/>
            <person name="Aerts A."/>
            <person name="Otillar R.P."/>
            <person name="Terry A.Y."/>
            <person name="Boore J.L."/>
            <person name="Simakov O."/>
            <person name="Marletaz F."/>
            <person name="Cho S.-J."/>
            <person name="Edsinger-Gonzales E."/>
            <person name="Havlak P."/>
            <person name="Kuo D.-H."/>
            <person name="Larsson T."/>
            <person name="Lv J."/>
            <person name="Arendt D."/>
            <person name="Savage R."/>
            <person name="Osoegawa K."/>
            <person name="de Jong P."/>
            <person name="Lindberg D.R."/>
            <person name="Seaver E.C."/>
            <person name="Weisblat D.A."/>
            <person name="Putnam N.H."/>
            <person name="Grigoriev I.V."/>
            <person name="Rokhsar D.S."/>
        </authorList>
    </citation>
    <scope>NUCLEOTIDE SEQUENCE</scope>
    <source>
        <strain evidence="13">I ESC-2004</strain>
    </source>
</reference>
<feature type="transmembrane region" description="Helical" evidence="9">
    <location>
        <begin position="253"/>
        <end position="270"/>
    </location>
</feature>
<dbReference type="PANTHER" id="PTHR11453">
    <property type="entry name" value="ANION EXCHANGE PROTEIN"/>
    <property type="match status" value="1"/>
</dbReference>
<evidence type="ECO:0000256" key="5">
    <source>
        <dbReference type="ARBA" id="ARBA00022692"/>
    </source>
</evidence>
<evidence type="ECO:0000256" key="3">
    <source>
        <dbReference type="ARBA" id="ARBA00022448"/>
    </source>
</evidence>
<dbReference type="FunFam" id="3.40.930.10:FF:000019">
    <property type="entry name" value="Solute carrier family 4 member 11"/>
    <property type="match status" value="1"/>
</dbReference>
<dbReference type="Pfam" id="PF00955">
    <property type="entry name" value="HCO3_cotransp"/>
    <property type="match status" value="2"/>
</dbReference>
<keyword evidence="6 9" id="KW-1133">Transmembrane helix</keyword>
<evidence type="ECO:0000256" key="1">
    <source>
        <dbReference type="ARBA" id="ARBA00004651"/>
    </source>
</evidence>
<dbReference type="SUPFAM" id="SSF55804">
    <property type="entry name" value="Phoshotransferase/anion transport protein"/>
    <property type="match status" value="1"/>
</dbReference>
<dbReference type="EMBL" id="KB309546">
    <property type="protein sequence ID" value="ELT93973.1"/>
    <property type="molecule type" value="Genomic_DNA"/>
</dbReference>
<dbReference type="FunFam" id="1.10.287.570:FF:000002">
    <property type="entry name" value="Solute carrier family 4 member 11"/>
    <property type="match status" value="1"/>
</dbReference>
<dbReference type="InterPro" id="IPR016152">
    <property type="entry name" value="PTrfase/Anion_transptr"/>
</dbReference>
<dbReference type="AlphaFoldDB" id="R7TJH6"/>
<feature type="transmembrane region" description="Helical" evidence="9">
    <location>
        <begin position="629"/>
        <end position="647"/>
    </location>
</feature>
<feature type="transmembrane region" description="Helical" evidence="9">
    <location>
        <begin position="607"/>
        <end position="623"/>
    </location>
</feature>
<feature type="transmembrane region" description="Helical" evidence="9">
    <location>
        <begin position="427"/>
        <end position="444"/>
    </location>
</feature>
<evidence type="ECO:0000256" key="6">
    <source>
        <dbReference type="ARBA" id="ARBA00022989"/>
    </source>
</evidence>
<dbReference type="PRINTS" id="PR01231">
    <property type="entry name" value="HCO3TRNSPORT"/>
</dbReference>
<feature type="domain" description="Bicarbonate transporter-like transmembrane" evidence="10">
    <location>
        <begin position="411"/>
        <end position="738"/>
    </location>
</feature>
<dbReference type="HOGENOM" id="CLU_002289_6_0_1"/>